<evidence type="ECO:0000313" key="2">
    <source>
        <dbReference type="EMBL" id="AEK59172.1"/>
    </source>
</evidence>
<sequence length="207" mass="22897">MRSNEKWFDQATTWLLCHPRFLGIRAAIFLAYALAVVLFAHQWLVLTLGFFAAYNLGHGIFCLWHNLRGAASISALRGLIWRSCADIAVGASVLVGLFSGAAMSALMLVAGIWFLGAAILEFRWLMHNHRNWEHFFVSALALYLPFAYLLQILFVLGRGSRSVDLFSVNAMAIALAAAAALAVLAATNLPARRHPRPTVRYRLVTQA</sequence>
<feature type="transmembrane region" description="Helical" evidence="1">
    <location>
        <begin position="166"/>
        <end position="186"/>
    </location>
</feature>
<accession>F9ZSG3</accession>
<evidence type="ECO:0000256" key="1">
    <source>
        <dbReference type="SAM" id="Phobius"/>
    </source>
</evidence>
<dbReference type="GeneID" id="92932436"/>
<dbReference type="EMBL" id="CP002573">
    <property type="protein sequence ID" value="AEK59172.1"/>
    <property type="molecule type" value="Genomic_DNA"/>
</dbReference>
<feature type="transmembrane region" description="Helical" evidence="1">
    <location>
        <begin position="46"/>
        <end position="67"/>
    </location>
</feature>
<keyword evidence="3" id="KW-1185">Reference proteome</keyword>
<evidence type="ECO:0000313" key="3">
    <source>
        <dbReference type="Proteomes" id="UP000006135"/>
    </source>
</evidence>
<proteinExistence type="predicted"/>
<name>F9ZSG3_ACICS</name>
<dbReference type="RefSeq" id="WP_014003470.1">
    <property type="nucleotide sequence ID" value="NC_015850.1"/>
</dbReference>
<protein>
    <submittedName>
        <fullName evidence="2">Uncharacterized protein</fullName>
    </submittedName>
</protein>
<dbReference type="STRING" id="990288.Atc_2525"/>
<dbReference type="HOGENOM" id="CLU_1329562_0_0_6"/>
<dbReference type="KEGG" id="acu:Atc_2525"/>
<gene>
    <name evidence="2" type="ordered locus">Atc_2525</name>
</gene>
<dbReference type="AlphaFoldDB" id="F9ZSG3"/>
<organism evidence="2 3">
    <name type="scientific">Acidithiobacillus caldus (strain SM-1)</name>
    <dbReference type="NCBI Taxonomy" id="990288"/>
    <lineage>
        <taxon>Bacteria</taxon>
        <taxon>Pseudomonadati</taxon>
        <taxon>Pseudomonadota</taxon>
        <taxon>Acidithiobacillia</taxon>
        <taxon>Acidithiobacillales</taxon>
        <taxon>Acidithiobacillaceae</taxon>
        <taxon>Acidithiobacillus</taxon>
    </lineage>
</organism>
<keyword evidence="1" id="KW-0472">Membrane</keyword>
<feature type="transmembrane region" description="Helical" evidence="1">
    <location>
        <begin position="104"/>
        <end position="122"/>
    </location>
</feature>
<feature type="transmembrane region" description="Helical" evidence="1">
    <location>
        <begin position="21"/>
        <end position="40"/>
    </location>
</feature>
<reference evidence="2 3" key="1">
    <citation type="journal article" date="2011" name="J. Genet. Genomics">
        <title>Unraveling the Acidithiobacillus caldus complete genome and its central metabolisms for carbon assimilation.</title>
        <authorList>
            <person name="You X.Y."/>
            <person name="Guo X."/>
            <person name="Zheng H.J."/>
            <person name="Zhang M.J."/>
            <person name="Liu L.J."/>
            <person name="Zhu Y.Q."/>
            <person name="Zhu B."/>
            <person name="Wang S.Y."/>
            <person name="Zhao G.P."/>
            <person name="Poetsch A."/>
            <person name="Jiang C.Y."/>
            <person name="Liu S.J."/>
        </authorList>
    </citation>
    <scope>NUCLEOTIDE SEQUENCE [LARGE SCALE GENOMIC DNA]</scope>
    <source>
        <strain evidence="2 3">SM-1</strain>
    </source>
</reference>
<feature type="transmembrane region" description="Helical" evidence="1">
    <location>
        <begin position="134"/>
        <end position="154"/>
    </location>
</feature>
<feature type="transmembrane region" description="Helical" evidence="1">
    <location>
        <begin position="79"/>
        <end position="98"/>
    </location>
</feature>
<keyword evidence="1" id="KW-0812">Transmembrane</keyword>
<keyword evidence="1" id="KW-1133">Transmembrane helix</keyword>
<dbReference type="Proteomes" id="UP000006135">
    <property type="component" value="Chromosome"/>
</dbReference>